<dbReference type="PROSITE" id="PS00934">
    <property type="entry name" value="GLYOXALASE_I_1"/>
    <property type="match status" value="1"/>
</dbReference>
<dbReference type="STRING" id="1120923.SAMN02746095_02124"/>
<dbReference type="SUPFAM" id="SSF54593">
    <property type="entry name" value="Glyoxalase/Bleomycin resistance protein/Dihydroxybiphenyl dioxygenase"/>
    <property type="match status" value="2"/>
</dbReference>
<keyword evidence="4" id="KW-1185">Reference proteome</keyword>
<dbReference type="PROSITE" id="PS51819">
    <property type="entry name" value="VOC"/>
    <property type="match status" value="1"/>
</dbReference>
<evidence type="ECO:0000313" key="4">
    <source>
        <dbReference type="Proteomes" id="UP000032668"/>
    </source>
</evidence>
<sequence>MNITSLEGLVFGVDDVGACNEFLANMGLEAVERSGGGGRFFAEDGTWISTRPRMDESLPAPLETGSMLRETVYGAADADTIEAVAKEMARDREVTRHADGSIGFYDDLGFALRICLSTRKPLEVPAEVMLNVPNSTQSRGLNVTGVTPGAPAAQPRTLSHVVYFVPDVAAAEAFYTERLGFRCTDRFTDVGPFLRPAGMADHHALFLIQSPPHIKGIEHFAFHMASPSQVLAAGTQMVKRGFQSFWGPGRHHFGSNWFWYFNCPMGCHAEFDADMDQHDDHWVPRATAMGAEASQAYLFQFREKWAPGGPPPNARPAS</sequence>
<dbReference type="Gene3D" id="3.10.180.10">
    <property type="entry name" value="2,3-Dihydroxybiphenyl 1,2-Dioxygenase, domain 1"/>
    <property type="match status" value="1"/>
</dbReference>
<dbReference type="GO" id="GO:0051213">
    <property type="term" value="F:dioxygenase activity"/>
    <property type="evidence" value="ECO:0007669"/>
    <property type="project" value="UniProtKB-KW"/>
</dbReference>
<feature type="domain" description="VOC" evidence="2">
    <location>
        <begin position="157"/>
        <end position="274"/>
    </location>
</feature>
<dbReference type="InterPro" id="IPR029068">
    <property type="entry name" value="Glyas_Bleomycin-R_OHBP_Dase"/>
</dbReference>
<comment type="caution">
    <text evidence="3">The sequence shown here is derived from an EMBL/GenBank/DDBJ whole genome shotgun (WGS) entry which is preliminary data.</text>
</comment>
<dbReference type="GO" id="GO:0004462">
    <property type="term" value="F:lactoylglutathione lyase activity"/>
    <property type="evidence" value="ECO:0007669"/>
    <property type="project" value="InterPro"/>
</dbReference>
<dbReference type="InterPro" id="IPR037523">
    <property type="entry name" value="VOC_core"/>
</dbReference>
<evidence type="ECO:0000313" key="3">
    <source>
        <dbReference type="EMBL" id="GAN80931.1"/>
    </source>
</evidence>
<dbReference type="RefSeq" id="WP_048879325.1">
    <property type="nucleotide sequence ID" value="NZ_BANC01000062.1"/>
</dbReference>
<dbReference type="EMBL" id="BANC01000062">
    <property type="protein sequence ID" value="GAN80931.1"/>
    <property type="molecule type" value="Genomic_DNA"/>
</dbReference>
<evidence type="ECO:0000256" key="1">
    <source>
        <dbReference type="ARBA" id="ARBA00022723"/>
    </source>
</evidence>
<gene>
    <name evidence="3" type="ORF">Aam_063_008</name>
</gene>
<name>A0A0D6PHS5_9PROT</name>
<protein>
    <submittedName>
        <fullName evidence="3">Glyoxalase/bleomycin resistance protein/dioxygenase</fullName>
    </submittedName>
</protein>
<accession>A0A0D6PHS5</accession>
<evidence type="ECO:0000259" key="2">
    <source>
        <dbReference type="PROSITE" id="PS51819"/>
    </source>
</evidence>
<proteinExistence type="predicted"/>
<dbReference type="GO" id="GO:0046872">
    <property type="term" value="F:metal ion binding"/>
    <property type="evidence" value="ECO:0007669"/>
    <property type="project" value="UniProtKB-KW"/>
</dbReference>
<keyword evidence="3" id="KW-0560">Oxidoreductase</keyword>
<organism evidence="3 4">
    <name type="scientific">Acidocella aminolytica 101 = DSM 11237</name>
    <dbReference type="NCBI Taxonomy" id="1120923"/>
    <lineage>
        <taxon>Bacteria</taxon>
        <taxon>Pseudomonadati</taxon>
        <taxon>Pseudomonadota</taxon>
        <taxon>Alphaproteobacteria</taxon>
        <taxon>Acetobacterales</taxon>
        <taxon>Acidocellaceae</taxon>
        <taxon>Acidocella</taxon>
    </lineage>
</organism>
<keyword evidence="1" id="KW-0479">Metal-binding</keyword>
<reference evidence="3 4" key="1">
    <citation type="submission" date="2012-11" db="EMBL/GenBank/DDBJ databases">
        <title>Whole genome sequence of Acidocella aminolytica 101 = DSM 11237.</title>
        <authorList>
            <person name="Azuma Y."/>
            <person name="Higashiura N."/>
            <person name="Hirakawa H."/>
            <person name="Matsushita K."/>
        </authorList>
    </citation>
    <scope>NUCLEOTIDE SEQUENCE [LARGE SCALE GENOMIC DNA]</scope>
    <source>
        <strain evidence="4">101 / DSM 11237</strain>
    </source>
</reference>
<dbReference type="AlphaFoldDB" id="A0A0D6PHS5"/>
<keyword evidence="3" id="KW-0223">Dioxygenase</keyword>
<dbReference type="OrthoDB" id="9803142at2"/>
<dbReference type="Pfam" id="PF00903">
    <property type="entry name" value="Glyoxalase"/>
    <property type="match status" value="1"/>
</dbReference>
<dbReference type="InterPro" id="IPR018146">
    <property type="entry name" value="Glyoxalase_1_CS"/>
</dbReference>
<dbReference type="Proteomes" id="UP000032668">
    <property type="component" value="Unassembled WGS sequence"/>
</dbReference>
<dbReference type="InterPro" id="IPR004360">
    <property type="entry name" value="Glyas_Fos-R_dOase_dom"/>
</dbReference>